<sequence>MRLLNVLLLAATMAPIVALPNDPRKTIEPAQTKEIQASPGPVQTTSINHSSTVEARKEEEKDKPSKEEEEKYEESKDPLQQVQKLDERYLNCESSDASPYVFDVEQAIKQLRGGGPTGCTNYHGVRGTQCHDISKHGSAWLVICGDKYLSVGCDVLATYAEYVLEKCLKKGKVGGTYQVQHFQGANRIQIQHSY</sequence>
<organism evidence="1 2">
    <name type="scientific">Trichothecium roseum</name>
    <dbReference type="NCBI Taxonomy" id="47278"/>
    <lineage>
        <taxon>Eukaryota</taxon>
        <taxon>Fungi</taxon>
        <taxon>Dikarya</taxon>
        <taxon>Ascomycota</taxon>
        <taxon>Pezizomycotina</taxon>
        <taxon>Sordariomycetes</taxon>
        <taxon>Hypocreomycetidae</taxon>
        <taxon>Hypocreales</taxon>
        <taxon>Hypocreales incertae sedis</taxon>
        <taxon>Trichothecium</taxon>
    </lineage>
</organism>
<evidence type="ECO:0000313" key="2">
    <source>
        <dbReference type="Proteomes" id="UP001163324"/>
    </source>
</evidence>
<protein>
    <submittedName>
        <fullName evidence="1">Uncharacterized protein</fullName>
    </submittedName>
</protein>
<keyword evidence="2" id="KW-1185">Reference proteome</keyword>
<reference evidence="1" key="1">
    <citation type="submission" date="2022-10" db="EMBL/GenBank/DDBJ databases">
        <title>Complete Genome of Trichothecium roseum strain YXFP-22015, a Plant Pathogen Isolated from Citrus.</title>
        <authorList>
            <person name="Wang Y."/>
            <person name="Zhu L."/>
        </authorList>
    </citation>
    <scope>NUCLEOTIDE SEQUENCE</scope>
    <source>
        <strain evidence="1">YXFP-22015</strain>
    </source>
</reference>
<accession>A0ACC0UZD0</accession>
<dbReference type="EMBL" id="CM047944">
    <property type="protein sequence ID" value="KAI9899504.1"/>
    <property type="molecule type" value="Genomic_DNA"/>
</dbReference>
<dbReference type="Proteomes" id="UP001163324">
    <property type="component" value="Chromosome 5"/>
</dbReference>
<comment type="caution">
    <text evidence="1">The sequence shown here is derived from an EMBL/GenBank/DDBJ whole genome shotgun (WGS) entry which is preliminary data.</text>
</comment>
<evidence type="ECO:0000313" key="1">
    <source>
        <dbReference type="EMBL" id="KAI9899504.1"/>
    </source>
</evidence>
<gene>
    <name evidence="1" type="ORF">N3K66_005965</name>
</gene>
<proteinExistence type="predicted"/>
<name>A0ACC0UZD0_9HYPO</name>